<keyword evidence="7" id="KW-1185">Reference proteome</keyword>
<dbReference type="InterPro" id="IPR018490">
    <property type="entry name" value="cNMP-bd_dom_sf"/>
</dbReference>
<evidence type="ECO:0000259" key="4">
    <source>
        <dbReference type="PROSITE" id="PS50042"/>
    </source>
</evidence>
<dbReference type="SUPFAM" id="SSF51206">
    <property type="entry name" value="cAMP-binding domain-like"/>
    <property type="match status" value="1"/>
</dbReference>
<sequence length="224" mass="25984">MKDELREIEIFKNLKDETIESLCEICNVREIKKGEQLFYDKYKVNTIFILLSGKAVLYKISEKAQKKIIFILGKGSILNDVILDDLPASINCEVFEDAEVLCFQKDSFIRVMEKDFSLTKEVVNSLAKKVRRLYRQLKNSTPIKVEKRVAAKLWKLAKDYGINKESGTEINLKISITYLADMFGTQRETISRALKVLQDKELIVIKNKKFVVKDLDDLAKFFKK</sequence>
<dbReference type="InterPro" id="IPR014710">
    <property type="entry name" value="RmlC-like_jellyroll"/>
</dbReference>
<dbReference type="PROSITE" id="PS50042">
    <property type="entry name" value="CNMP_BINDING_3"/>
    <property type="match status" value="1"/>
</dbReference>
<keyword evidence="1" id="KW-0805">Transcription regulation</keyword>
<gene>
    <name evidence="6" type="ORF">H9661_09835</name>
</gene>
<feature type="domain" description="HTH crp-type" evidence="5">
    <location>
        <begin position="143"/>
        <end position="216"/>
    </location>
</feature>
<dbReference type="PANTHER" id="PTHR24567">
    <property type="entry name" value="CRP FAMILY TRANSCRIPTIONAL REGULATORY PROTEIN"/>
    <property type="match status" value="1"/>
</dbReference>
<evidence type="ECO:0000256" key="1">
    <source>
        <dbReference type="ARBA" id="ARBA00023015"/>
    </source>
</evidence>
<dbReference type="InterPro" id="IPR012318">
    <property type="entry name" value="HTH_CRP"/>
</dbReference>
<dbReference type="Pfam" id="PF13545">
    <property type="entry name" value="HTH_Crp_2"/>
    <property type="match status" value="1"/>
</dbReference>
<dbReference type="SMART" id="SM00100">
    <property type="entry name" value="cNMP"/>
    <property type="match status" value="1"/>
</dbReference>
<dbReference type="Pfam" id="PF00027">
    <property type="entry name" value="cNMP_binding"/>
    <property type="match status" value="1"/>
</dbReference>
<dbReference type="Gene3D" id="1.10.10.10">
    <property type="entry name" value="Winged helix-like DNA-binding domain superfamily/Winged helix DNA-binding domain"/>
    <property type="match status" value="1"/>
</dbReference>
<dbReference type="SUPFAM" id="SSF46785">
    <property type="entry name" value="Winged helix' DNA-binding domain"/>
    <property type="match status" value="1"/>
</dbReference>
<dbReference type="InterPro" id="IPR050397">
    <property type="entry name" value="Env_Response_Regulators"/>
</dbReference>
<comment type="caution">
    <text evidence="6">The sequence shown here is derived from an EMBL/GenBank/DDBJ whole genome shotgun (WGS) entry which is preliminary data.</text>
</comment>
<dbReference type="EMBL" id="JACSRA010000013">
    <property type="protein sequence ID" value="MBD7911656.1"/>
    <property type="molecule type" value="Genomic_DNA"/>
</dbReference>
<evidence type="ECO:0000256" key="3">
    <source>
        <dbReference type="ARBA" id="ARBA00023163"/>
    </source>
</evidence>
<evidence type="ECO:0000313" key="6">
    <source>
        <dbReference type="EMBL" id="MBD7911656.1"/>
    </source>
</evidence>
<dbReference type="SMART" id="SM00419">
    <property type="entry name" value="HTH_CRP"/>
    <property type="match status" value="1"/>
</dbReference>
<dbReference type="InterPro" id="IPR036388">
    <property type="entry name" value="WH-like_DNA-bd_sf"/>
</dbReference>
<evidence type="ECO:0000259" key="5">
    <source>
        <dbReference type="PROSITE" id="PS51063"/>
    </source>
</evidence>
<proteinExistence type="predicted"/>
<dbReference type="Proteomes" id="UP000627781">
    <property type="component" value="Unassembled WGS sequence"/>
</dbReference>
<dbReference type="CDD" id="cd00038">
    <property type="entry name" value="CAP_ED"/>
    <property type="match status" value="1"/>
</dbReference>
<evidence type="ECO:0000256" key="2">
    <source>
        <dbReference type="ARBA" id="ARBA00023125"/>
    </source>
</evidence>
<organism evidence="6 7">
    <name type="scientific">Clostridium cibarium</name>
    <dbReference type="NCBI Taxonomy" id="2762247"/>
    <lineage>
        <taxon>Bacteria</taxon>
        <taxon>Bacillati</taxon>
        <taxon>Bacillota</taxon>
        <taxon>Clostridia</taxon>
        <taxon>Eubacteriales</taxon>
        <taxon>Clostridiaceae</taxon>
        <taxon>Clostridium</taxon>
    </lineage>
</organism>
<reference evidence="6 7" key="1">
    <citation type="submission" date="2020-08" db="EMBL/GenBank/DDBJ databases">
        <title>A Genomic Blueprint of the Chicken Gut Microbiome.</title>
        <authorList>
            <person name="Gilroy R."/>
            <person name="Ravi A."/>
            <person name="Getino M."/>
            <person name="Pursley I."/>
            <person name="Horton D.L."/>
            <person name="Alikhan N.-F."/>
            <person name="Baker D."/>
            <person name="Gharbi K."/>
            <person name="Hall N."/>
            <person name="Watson M."/>
            <person name="Adriaenssens E.M."/>
            <person name="Foster-Nyarko E."/>
            <person name="Jarju S."/>
            <person name="Secka A."/>
            <person name="Antonio M."/>
            <person name="Oren A."/>
            <person name="Chaudhuri R."/>
            <person name="La Ragione R.M."/>
            <person name="Hildebrand F."/>
            <person name="Pallen M.J."/>
        </authorList>
    </citation>
    <scope>NUCLEOTIDE SEQUENCE [LARGE SCALE GENOMIC DNA]</scope>
    <source>
        <strain evidence="6 7">Sa3CVN1</strain>
    </source>
</reference>
<name>A0ABR8PU17_9CLOT</name>
<feature type="domain" description="Cyclic nucleotide-binding" evidence="4">
    <location>
        <begin position="10"/>
        <end position="129"/>
    </location>
</feature>
<keyword evidence="2" id="KW-0238">DNA-binding</keyword>
<protein>
    <submittedName>
        <fullName evidence="6">Crp/Fnr family transcriptional regulator</fullName>
    </submittedName>
</protein>
<accession>A0ABR8PU17</accession>
<dbReference type="PANTHER" id="PTHR24567:SF74">
    <property type="entry name" value="HTH-TYPE TRANSCRIPTIONAL REGULATOR ARCR"/>
    <property type="match status" value="1"/>
</dbReference>
<keyword evidence="3" id="KW-0804">Transcription</keyword>
<dbReference type="Gene3D" id="2.60.120.10">
    <property type="entry name" value="Jelly Rolls"/>
    <property type="match status" value="1"/>
</dbReference>
<dbReference type="RefSeq" id="WP_143316189.1">
    <property type="nucleotide sequence ID" value="NZ_JACSRA010000013.1"/>
</dbReference>
<dbReference type="PROSITE" id="PS51063">
    <property type="entry name" value="HTH_CRP_2"/>
    <property type="match status" value="1"/>
</dbReference>
<dbReference type="InterPro" id="IPR000595">
    <property type="entry name" value="cNMP-bd_dom"/>
</dbReference>
<dbReference type="InterPro" id="IPR036390">
    <property type="entry name" value="WH_DNA-bd_sf"/>
</dbReference>
<evidence type="ECO:0000313" key="7">
    <source>
        <dbReference type="Proteomes" id="UP000627781"/>
    </source>
</evidence>